<keyword evidence="2" id="KW-1185">Reference proteome</keyword>
<organism evidence="1 2">
    <name type="scientific">Larimichthys crocea</name>
    <name type="common">Large yellow croaker</name>
    <name type="synonym">Pseudosciaena crocea</name>
    <dbReference type="NCBI Taxonomy" id="215358"/>
    <lineage>
        <taxon>Eukaryota</taxon>
        <taxon>Metazoa</taxon>
        <taxon>Chordata</taxon>
        <taxon>Craniata</taxon>
        <taxon>Vertebrata</taxon>
        <taxon>Euteleostomi</taxon>
        <taxon>Actinopterygii</taxon>
        <taxon>Neopterygii</taxon>
        <taxon>Teleostei</taxon>
        <taxon>Neoteleostei</taxon>
        <taxon>Acanthomorphata</taxon>
        <taxon>Eupercaria</taxon>
        <taxon>Sciaenidae</taxon>
        <taxon>Larimichthys</taxon>
    </lineage>
</organism>
<evidence type="ECO:0000313" key="1">
    <source>
        <dbReference type="EMBL" id="TMS12441.1"/>
    </source>
</evidence>
<sequence>MNFILLDPTSSGLTLTPGHITLLMSAFSSKHCYTQQIYWNIKPASIRPTPVCEPVELNWDPFHDMTDSILQDDRPTNTHLKHTSVSLKSLAAETSSSCDFLHDTLSKVITPFTLVSKKY</sequence>
<protein>
    <submittedName>
        <fullName evidence="1">Uncharacterized protein</fullName>
    </submittedName>
</protein>
<accession>A0ACD3QYU6</accession>
<proteinExistence type="predicted"/>
<dbReference type="Proteomes" id="UP000793456">
    <property type="component" value="Chromosome XII"/>
</dbReference>
<dbReference type="EMBL" id="CM011685">
    <property type="protein sequence ID" value="TMS12441.1"/>
    <property type="molecule type" value="Genomic_DNA"/>
</dbReference>
<evidence type="ECO:0000313" key="2">
    <source>
        <dbReference type="Proteomes" id="UP000793456"/>
    </source>
</evidence>
<reference evidence="1" key="1">
    <citation type="submission" date="2018-11" db="EMBL/GenBank/DDBJ databases">
        <title>The sequence and de novo assembly of Larimichthys crocea genome using PacBio and Hi-C technologies.</title>
        <authorList>
            <person name="Xu P."/>
            <person name="Chen B."/>
            <person name="Zhou Z."/>
            <person name="Ke Q."/>
            <person name="Wu Y."/>
            <person name="Bai H."/>
            <person name="Pu F."/>
        </authorList>
    </citation>
    <scope>NUCLEOTIDE SEQUENCE</scope>
    <source>
        <tissue evidence="1">Muscle</tissue>
    </source>
</reference>
<comment type="caution">
    <text evidence="1">The sequence shown here is derived from an EMBL/GenBank/DDBJ whole genome shotgun (WGS) entry which is preliminary data.</text>
</comment>
<gene>
    <name evidence="1" type="ORF">E3U43_017399</name>
</gene>
<name>A0ACD3QYU6_LARCR</name>